<sequence>MSGAEAASDQSVCGEYNGGKQWETVLLQDEIRQRERELVSLRLQLNAVASIMRLPDELLLEVFYLYLAWWRATYGHDGFFPSYSSKIRGHHGWVLITHVCHHWRTVALSASLLWTDIKINRQSLAYAFLARSKQAPLNIQCRIVLKDVTKNSRKFQTVKAALAQSHRIRSLLFQYSSLDPETGDPTLASPELGRYEFPQLRDLTLWLDGGYDTTLPAFIARGSFPKLRTLETRMYNLSNLGKIARAPHLTRIKLTAFNGRRALTWMAFFQFFAALPQLEVLILMEGLPRVRTMLNEQILELPTAFLAQLSSNTCRFP</sequence>
<name>A0A0C3PAR4_PHLG1</name>
<evidence type="ECO:0000313" key="2">
    <source>
        <dbReference type="Proteomes" id="UP000053257"/>
    </source>
</evidence>
<evidence type="ECO:0000313" key="1">
    <source>
        <dbReference type="EMBL" id="KIP01923.1"/>
    </source>
</evidence>
<protein>
    <submittedName>
        <fullName evidence="1">Uncharacterized protein</fullName>
    </submittedName>
</protein>
<dbReference type="Gene3D" id="3.80.10.10">
    <property type="entry name" value="Ribonuclease Inhibitor"/>
    <property type="match status" value="1"/>
</dbReference>
<dbReference type="EMBL" id="KN840722">
    <property type="protein sequence ID" value="KIP01923.1"/>
    <property type="molecule type" value="Genomic_DNA"/>
</dbReference>
<dbReference type="OrthoDB" id="3271012at2759"/>
<keyword evidence="2" id="KW-1185">Reference proteome</keyword>
<dbReference type="Proteomes" id="UP000053257">
    <property type="component" value="Unassembled WGS sequence"/>
</dbReference>
<dbReference type="STRING" id="745531.A0A0C3PAR4"/>
<dbReference type="AlphaFoldDB" id="A0A0C3PAR4"/>
<gene>
    <name evidence="1" type="ORF">PHLGIDRAFT_321111</name>
</gene>
<dbReference type="HOGENOM" id="CLU_877463_0_0_1"/>
<reference evidence="1 2" key="1">
    <citation type="journal article" date="2014" name="PLoS Genet.">
        <title>Analysis of the Phlebiopsis gigantea genome, transcriptome and secretome provides insight into its pioneer colonization strategies of wood.</title>
        <authorList>
            <person name="Hori C."/>
            <person name="Ishida T."/>
            <person name="Igarashi K."/>
            <person name="Samejima M."/>
            <person name="Suzuki H."/>
            <person name="Master E."/>
            <person name="Ferreira P."/>
            <person name="Ruiz-Duenas F.J."/>
            <person name="Held B."/>
            <person name="Canessa P."/>
            <person name="Larrondo L.F."/>
            <person name="Schmoll M."/>
            <person name="Druzhinina I.S."/>
            <person name="Kubicek C.P."/>
            <person name="Gaskell J.A."/>
            <person name="Kersten P."/>
            <person name="St John F."/>
            <person name="Glasner J."/>
            <person name="Sabat G."/>
            <person name="Splinter BonDurant S."/>
            <person name="Syed K."/>
            <person name="Yadav J."/>
            <person name="Mgbeahuruike A.C."/>
            <person name="Kovalchuk A."/>
            <person name="Asiegbu F.O."/>
            <person name="Lackner G."/>
            <person name="Hoffmeister D."/>
            <person name="Rencoret J."/>
            <person name="Gutierrez A."/>
            <person name="Sun H."/>
            <person name="Lindquist E."/>
            <person name="Barry K."/>
            <person name="Riley R."/>
            <person name="Grigoriev I.V."/>
            <person name="Henrissat B."/>
            <person name="Kues U."/>
            <person name="Berka R.M."/>
            <person name="Martinez A.T."/>
            <person name="Covert S.F."/>
            <person name="Blanchette R.A."/>
            <person name="Cullen D."/>
        </authorList>
    </citation>
    <scope>NUCLEOTIDE SEQUENCE [LARGE SCALE GENOMIC DNA]</scope>
    <source>
        <strain evidence="1 2">11061_1 CR5-6</strain>
    </source>
</reference>
<proteinExistence type="predicted"/>
<organism evidence="1 2">
    <name type="scientific">Phlebiopsis gigantea (strain 11061_1 CR5-6)</name>
    <name type="common">White-rot fungus</name>
    <name type="synonym">Peniophora gigantea</name>
    <dbReference type="NCBI Taxonomy" id="745531"/>
    <lineage>
        <taxon>Eukaryota</taxon>
        <taxon>Fungi</taxon>
        <taxon>Dikarya</taxon>
        <taxon>Basidiomycota</taxon>
        <taxon>Agaricomycotina</taxon>
        <taxon>Agaricomycetes</taxon>
        <taxon>Polyporales</taxon>
        <taxon>Phanerochaetaceae</taxon>
        <taxon>Phlebiopsis</taxon>
    </lineage>
</organism>
<accession>A0A0C3PAR4</accession>
<dbReference type="InterPro" id="IPR032675">
    <property type="entry name" value="LRR_dom_sf"/>
</dbReference>